<organism evidence="1 2">
    <name type="scientific">Nicotiana tabacum</name>
    <name type="common">Common tobacco</name>
    <dbReference type="NCBI Taxonomy" id="4097"/>
    <lineage>
        <taxon>Eukaryota</taxon>
        <taxon>Viridiplantae</taxon>
        <taxon>Streptophyta</taxon>
        <taxon>Embryophyta</taxon>
        <taxon>Tracheophyta</taxon>
        <taxon>Spermatophyta</taxon>
        <taxon>Magnoliopsida</taxon>
        <taxon>eudicotyledons</taxon>
        <taxon>Gunneridae</taxon>
        <taxon>Pentapetalae</taxon>
        <taxon>asterids</taxon>
        <taxon>lamiids</taxon>
        <taxon>Solanales</taxon>
        <taxon>Solanaceae</taxon>
        <taxon>Nicotianoideae</taxon>
        <taxon>Nicotianeae</taxon>
        <taxon>Nicotiana</taxon>
    </lineage>
</organism>
<evidence type="ECO:0000313" key="1">
    <source>
        <dbReference type="Proteomes" id="UP000790787"/>
    </source>
</evidence>
<gene>
    <name evidence="2" type="primary">LOC107760011</name>
</gene>
<protein>
    <submittedName>
        <fullName evidence="2">Uncharacterized protein LOC107760011 isoform X1</fullName>
    </submittedName>
</protein>
<evidence type="ECO:0000313" key="2">
    <source>
        <dbReference type="RefSeq" id="XP_075100710.1"/>
    </source>
</evidence>
<keyword evidence="1" id="KW-1185">Reference proteome</keyword>
<proteinExistence type="predicted"/>
<dbReference type="Proteomes" id="UP000790787">
    <property type="component" value="Chromosome 22"/>
</dbReference>
<dbReference type="RefSeq" id="XP_075100710.1">
    <property type="nucleotide sequence ID" value="XM_075244609.1"/>
</dbReference>
<reference evidence="1" key="1">
    <citation type="journal article" date="2014" name="Nat. Commun.">
        <title>The tobacco genome sequence and its comparison with those of tomato and potato.</title>
        <authorList>
            <person name="Sierro N."/>
            <person name="Battey J.N."/>
            <person name="Ouadi S."/>
            <person name="Bakaher N."/>
            <person name="Bovet L."/>
            <person name="Willig A."/>
            <person name="Goepfert S."/>
            <person name="Peitsch M.C."/>
            <person name="Ivanov N.V."/>
        </authorList>
    </citation>
    <scope>NUCLEOTIDE SEQUENCE [LARGE SCALE GENOMIC DNA]</scope>
</reference>
<name>A0AC58TU08_TOBAC</name>
<reference evidence="2" key="2">
    <citation type="submission" date="2025-08" db="UniProtKB">
        <authorList>
            <consortium name="RefSeq"/>
        </authorList>
    </citation>
    <scope>IDENTIFICATION</scope>
    <source>
        <tissue evidence="2">Leaf</tissue>
    </source>
</reference>
<sequence>MPEIPKYNGTTDPNEYATSYTCAIKGNNLEDDEIESVLLKKFGETLSKGAMIEYHNLPPNSIDSFAMLADSFVKAHAGAIKVATRKSDLFKVKQREDEMLREFVSRFQMERMELPPVTDDWAVQAFTQGLNELSSTTSHRLKQDLIEYPAMTWADVHNRYQSKIRVEDDQLGAPYGPVHQNKTVTKNQKEIDREQRSNRDRYRPYVADRVNNSSAHNAVRNNRRIARGQNSRGLMSKSGFDKYANPIEAPRLSEYNFSVGASTLVSAIGRIKDTKWPRPMQTDPARRNPNQTCEYHGTHGHRTEDCKQLREEIARLFNKGNLQEFLSDRAKNHFKSRDFSKQNEQEEPQHVIHMIIGDIDTPHGPVLKRSKTSMVREKRSRTQDYAPMGTLSFDDEDAEGVIQPHNDALVISVLMNKSKIKRMLIDPGSSANIIRLKVVEQLGLQEWIVSATLVLNGFNMACETTRVR</sequence>
<accession>A0AC58TU08</accession>